<dbReference type="PANTHER" id="PTHR47501">
    <property type="entry name" value="TRANSPOSASE-RELATED"/>
    <property type="match status" value="1"/>
</dbReference>
<dbReference type="Proteomes" id="UP000235388">
    <property type="component" value="Unassembled WGS sequence"/>
</dbReference>
<comment type="caution">
    <text evidence="3">The sequence shown here is derived from an EMBL/GenBank/DDBJ whole genome shotgun (WGS) entry which is preliminary data.</text>
</comment>
<dbReference type="OrthoDB" id="2506001at2759"/>
<evidence type="ECO:0000313" key="3">
    <source>
        <dbReference type="EMBL" id="PLW58392.1"/>
    </source>
</evidence>
<feature type="compositionally biased region" description="Acidic residues" evidence="1">
    <location>
        <begin position="242"/>
        <end position="259"/>
    </location>
</feature>
<name>A0A2N5W848_9BASI</name>
<evidence type="ECO:0000313" key="4">
    <source>
        <dbReference type="Proteomes" id="UP000235388"/>
    </source>
</evidence>
<evidence type="ECO:0000259" key="2">
    <source>
        <dbReference type="Pfam" id="PF05699"/>
    </source>
</evidence>
<organism evidence="3 4">
    <name type="scientific">Puccinia coronata f. sp. avenae</name>
    <dbReference type="NCBI Taxonomy" id="200324"/>
    <lineage>
        <taxon>Eukaryota</taxon>
        <taxon>Fungi</taxon>
        <taxon>Dikarya</taxon>
        <taxon>Basidiomycota</taxon>
        <taxon>Pucciniomycotina</taxon>
        <taxon>Pucciniomycetes</taxon>
        <taxon>Pucciniales</taxon>
        <taxon>Pucciniaceae</taxon>
        <taxon>Puccinia</taxon>
    </lineage>
</organism>
<sequence length="597" mass="67222">MDASKNDEKQPGLTVFLKPTFVNRVLNQLLMMWQICQALPWSRIKDPFLRATFQFSNPKAVLYGRRWSADKAKKLYLVLKSCVFDELNNLNTQFTLIHDVWTTKGNRFAFIGAAAAYINDDWEYVTTDSGSNNNTMASSMYTLLHDGDGSTAMGDFEWDPTRMHIWCICHKLALIVNAGLAALSLKNLPPAKTKESVLGFFPVLGRLTKEEEPKETESKDGQPAAGVEVVRESNNGLVGLDIESDTDYGNADDEASETGEELRSQPEDDGAAEVDLVPNSLGGASRKHAKSTKLKDLTKKVAFLKLQLFLIKTLTLPHSLIQIRWNIKYQSYRKAVDAQTVIDHILKEDQLQKGVGVFEGIFFFPKDWQEIESLTNELKIFVQLTSEMEGNSATGAHVIPKYLELSKDLKEKISQSPKTKSLYPMYHTMLTRVENYLDEAMECRTLVLATLLHPCYRMHIFDLGFGLESKEAKKCLSLLQHEFRLEQEQQKRATTNSMVADANAIEITKPPSAPPKSIMAGLACCNSHQPTPQENEIKTYLKANLRFKKAVIDHKTTPLKWWKVNQMSYPTLAVMARAYLGAAGSSCAENLQRPQRL</sequence>
<keyword evidence="4" id="KW-1185">Reference proteome</keyword>
<reference evidence="3 4" key="1">
    <citation type="submission" date="2017-11" db="EMBL/GenBank/DDBJ databases">
        <title>De novo assembly and phasing of dikaryotic genomes from two isolates of Puccinia coronata f. sp. avenae, the causal agent of oat crown rust.</title>
        <authorList>
            <person name="Miller M.E."/>
            <person name="Zhang Y."/>
            <person name="Omidvar V."/>
            <person name="Sperschneider J."/>
            <person name="Schwessinger B."/>
            <person name="Raley C."/>
            <person name="Palmer J.M."/>
            <person name="Garnica D."/>
            <person name="Upadhyaya N."/>
            <person name="Rathjen J."/>
            <person name="Taylor J.M."/>
            <person name="Park R.F."/>
            <person name="Dodds P.N."/>
            <person name="Hirsch C.D."/>
            <person name="Kianian S.F."/>
            <person name="Figueroa M."/>
        </authorList>
    </citation>
    <scope>NUCLEOTIDE SEQUENCE [LARGE SCALE GENOMIC DNA]</scope>
    <source>
        <strain evidence="3">12NC29</strain>
    </source>
</reference>
<feature type="region of interest" description="Disordered" evidence="1">
    <location>
        <begin position="239"/>
        <end position="288"/>
    </location>
</feature>
<proteinExistence type="predicted"/>
<feature type="domain" description="HAT C-terminal dimerisation" evidence="2">
    <location>
        <begin position="541"/>
        <end position="588"/>
    </location>
</feature>
<dbReference type="InterPro" id="IPR008906">
    <property type="entry name" value="HATC_C_dom"/>
</dbReference>
<dbReference type="PANTHER" id="PTHR47501:SF5">
    <property type="entry name" value="HAT C-TERMINAL DIMERISATION DOMAIN-CONTAINING PROTEIN"/>
    <property type="match status" value="1"/>
</dbReference>
<dbReference type="InterPro" id="IPR012337">
    <property type="entry name" value="RNaseH-like_sf"/>
</dbReference>
<evidence type="ECO:0000256" key="1">
    <source>
        <dbReference type="SAM" id="MobiDB-lite"/>
    </source>
</evidence>
<protein>
    <recommendedName>
        <fullName evidence="2">HAT C-terminal dimerisation domain-containing protein</fullName>
    </recommendedName>
</protein>
<accession>A0A2N5W848</accession>
<dbReference type="EMBL" id="PGCJ01000003">
    <property type="protein sequence ID" value="PLW58392.1"/>
    <property type="molecule type" value="Genomic_DNA"/>
</dbReference>
<gene>
    <name evidence="3" type="ORF">PCANC_00502</name>
</gene>
<dbReference type="SUPFAM" id="SSF53098">
    <property type="entry name" value="Ribonuclease H-like"/>
    <property type="match status" value="1"/>
</dbReference>
<feature type="region of interest" description="Disordered" evidence="1">
    <location>
        <begin position="209"/>
        <end position="228"/>
    </location>
</feature>
<dbReference type="AlphaFoldDB" id="A0A2N5W848"/>
<dbReference type="Pfam" id="PF05699">
    <property type="entry name" value="Dimer_Tnp_hAT"/>
    <property type="match status" value="1"/>
</dbReference>
<dbReference type="STRING" id="200324.A0A2N5W848"/>
<dbReference type="GO" id="GO:0046983">
    <property type="term" value="F:protein dimerization activity"/>
    <property type="evidence" value="ECO:0007669"/>
    <property type="project" value="InterPro"/>
</dbReference>
<feature type="compositionally biased region" description="Basic and acidic residues" evidence="1">
    <location>
        <begin position="209"/>
        <end position="220"/>
    </location>
</feature>